<dbReference type="InterPro" id="IPR007809">
    <property type="entry name" value="FlgN-like"/>
</dbReference>
<dbReference type="STRING" id="240303.SAMN05421677_103180"/>
<dbReference type="GO" id="GO:0044780">
    <property type="term" value="P:bacterial-type flagellum assembly"/>
    <property type="evidence" value="ECO:0007669"/>
    <property type="project" value="InterPro"/>
</dbReference>
<dbReference type="InterPro" id="IPR036679">
    <property type="entry name" value="FlgN-like_sf"/>
</dbReference>
<sequence length="163" mass="18431">MTIDPVITYMKQLQQLHESLLSLSQKKTEALKTNDVTGIQQLLIQEKKHVQAIEKIEKQRERSVAQWASEKGLPTHGRTVSELIEILDGEEKERLQNAYEALILVLADLKRQETLNTELTQQSLQFINMSLDLLQPSIQSVNYGGKEGNNSGTAKRSIFDSKA</sequence>
<evidence type="ECO:0000256" key="1">
    <source>
        <dbReference type="ARBA" id="ARBA00022795"/>
    </source>
</evidence>
<keyword evidence="1" id="KW-1005">Bacterial flagellum biogenesis</keyword>
<dbReference type="Pfam" id="PF05130">
    <property type="entry name" value="FlgN"/>
    <property type="match status" value="1"/>
</dbReference>
<reference evidence="4" key="1">
    <citation type="submission" date="2016-10" db="EMBL/GenBank/DDBJ databases">
        <authorList>
            <person name="Varghese N."/>
            <person name="Submissions S."/>
        </authorList>
    </citation>
    <scope>NUCLEOTIDE SEQUENCE [LARGE SCALE GENOMIC DNA]</scope>
    <source>
        <strain evidence="4">CGMCC 1.3703</strain>
    </source>
</reference>
<evidence type="ECO:0000313" key="3">
    <source>
        <dbReference type="EMBL" id="SDO18840.1"/>
    </source>
</evidence>
<dbReference type="RefSeq" id="WP_089651302.1">
    <property type="nucleotide sequence ID" value="NZ_FNIZ01000003.1"/>
</dbReference>
<gene>
    <name evidence="3" type="ORF">SAMN05421677_103180</name>
</gene>
<evidence type="ECO:0000313" key="4">
    <source>
        <dbReference type="Proteomes" id="UP000198860"/>
    </source>
</evidence>
<dbReference type="OrthoDB" id="2381500at2"/>
<dbReference type="AlphaFoldDB" id="A0A1H0HIB4"/>
<dbReference type="Gene3D" id="1.20.58.300">
    <property type="entry name" value="FlgN-like"/>
    <property type="match status" value="1"/>
</dbReference>
<evidence type="ECO:0000256" key="2">
    <source>
        <dbReference type="SAM" id="MobiDB-lite"/>
    </source>
</evidence>
<keyword evidence="4" id="KW-1185">Reference proteome</keyword>
<organism evidence="3 4">
    <name type="scientific">Halobacillus aidingensis</name>
    <dbReference type="NCBI Taxonomy" id="240303"/>
    <lineage>
        <taxon>Bacteria</taxon>
        <taxon>Bacillati</taxon>
        <taxon>Bacillota</taxon>
        <taxon>Bacilli</taxon>
        <taxon>Bacillales</taxon>
        <taxon>Bacillaceae</taxon>
        <taxon>Halobacillus</taxon>
    </lineage>
</organism>
<protein>
    <submittedName>
        <fullName evidence="3">FlgN protein</fullName>
    </submittedName>
</protein>
<proteinExistence type="predicted"/>
<dbReference type="SUPFAM" id="SSF140566">
    <property type="entry name" value="FlgN-like"/>
    <property type="match status" value="1"/>
</dbReference>
<feature type="compositionally biased region" description="Polar residues" evidence="2">
    <location>
        <begin position="144"/>
        <end position="154"/>
    </location>
</feature>
<dbReference type="EMBL" id="FNIZ01000003">
    <property type="protein sequence ID" value="SDO18840.1"/>
    <property type="molecule type" value="Genomic_DNA"/>
</dbReference>
<dbReference type="Proteomes" id="UP000198860">
    <property type="component" value="Unassembled WGS sequence"/>
</dbReference>
<accession>A0A1H0HIB4</accession>
<name>A0A1H0HIB4_HALAD</name>
<feature type="region of interest" description="Disordered" evidence="2">
    <location>
        <begin position="144"/>
        <end position="163"/>
    </location>
</feature>